<dbReference type="RefSeq" id="WP_124875792.1">
    <property type="nucleotide sequence ID" value="NZ_RQJO01000008.1"/>
</dbReference>
<dbReference type="Proteomes" id="UP000271925">
    <property type="component" value="Unassembled WGS sequence"/>
</dbReference>
<dbReference type="PANTHER" id="PTHR13696:SF99">
    <property type="entry name" value="COBYRINIC ACID AC-DIAMIDE SYNTHASE"/>
    <property type="match status" value="1"/>
</dbReference>
<proteinExistence type="predicted"/>
<dbReference type="AlphaFoldDB" id="A0A3P1BVU0"/>
<dbReference type="PANTHER" id="PTHR13696">
    <property type="entry name" value="P-LOOP CONTAINING NUCLEOSIDE TRIPHOSPHATE HYDROLASE"/>
    <property type="match status" value="1"/>
</dbReference>
<dbReference type="FunFam" id="3.40.50.300:FF:000285">
    <property type="entry name" value="Sporulation initiation inhibitor Soj"/>
    <property type="match status" value="1"/>
</dbReference>
<comment type="caution">
    <text evidence="2">The sequence shown here is derived from an EMBL/GenBank/DDBJ whole genome shotgun (WGS) entry which is preliminary data.</text>
</comment>
<dbReference type="InterPro" id="IPR025669">
    <property type="entry name" value="AAA_dom"/>
</dbReference>
<sequence>MITHQEVYAFLKKKPTLSYAGLTKEAGLPTGTLAKAMSGQRTLTDTHLRALEPVLVQYGFEEFRNRRAIVLAVVNHKGGVGKTTTTINLGKGLVNRDQSVLMIDMDSQGNLSQSLGIHNPENQLLQALTRNAPLPVMTLSDRYDVVPSDLELARAEAELIKTPSGVLRFRNALAPFRAQYDYILIDCPPSLNIFTYSALVASTAALVVLEPEASAVKGMYNLLELIFDIKESFNPRLKVEGIVMAQVNPQLVLHRELMSKVRGDLKGQPFFKTEIRQNIAIAESQYVGKTIFDYKANSAGSVDYQSLADEVLAKNDSFSFA</sequence>
<dbReference type="Pfam" id="PF13614">
    <property type="entry name" value="AAA_31"/>
    <property type="match status" value="1"/>
</dbReference>
<dbReference type="InterPro" id="IPR027417">
    <property type="entry name" value="P-loop_NTPase"/>
</dbReference>
<evidence type="ECO:0000313" key="3">
    <source>
        <dbReference type="Proteomes" id="UP000271925"/>
    </source>
</evidence>
<keyword evidence="3" id="KW-1185">Reference proteome</keyword>
<accession>A0A3P1BVU0</accession>
<dbReference type="InterPro" id="IPR050678">
    <property type="entry name" value="DNA_Partitioning_ATPase"/>
</dbReference>
<dbReference type="OrthoDB" id="69313at2"/>
<feature type="domain" description="AAA" evidence="1">
    <location>
        <begin position="70"/>
        <end position="239"/>
    </location>
</feature>
<reference evidence="2 3" key="1">
    <citation type="submission" date="2018-11" db="EMBL/GenBank/DDBJ databases">
        <authorList>
            <person name="Zhou Z."/>
            <person name="Wang G."/>
        </authorList>
    </citation>
    <scope>NUCLEOTIDE SEQUENCE [LARGE SCALE GENOMIC DNA]</scope>
    <source>
        <strain evidence="2 3">KCTC52004</strain>
    </source>
</reference>
<dbReference type="CDD" id="cd02042">
    <property type="entry name" value="ParAB_family"/>
    <property type="match status" value="1"/>
</dbReference>
<name>A0A3P1BVU0_9BACT</name>
<gene>
    <name evidence="2" type="ORF">EHT25_14910</name>
</gene>
<evidence type="ECO:0000313" key="2">
    <source>
        <dbReference type="EMBL" id="RRB04754.1"/>
    </source>
</evidence>
<dbReference type="Gene3D" id="3.40.50.300">
    <property type="entry name" value="P-loop containing nucleotide triphosphate hydrolases"/>
    <property type="match status" value="1"/>
</dbReference>
<protein>
    <submittedName>
        <fullName evidence="2">ParA family protein</fullName>
    </submittedName>
</protein>
<dbReference type="EMBL" id="RQJO01000008">
    <property type="protein sequence ID" value="RRB04754.1"/>
    <property type="molecule type" value="Genomic_DNA"/>
</dbReference>
<evidence type="ECO:0000259" key="1">
    <source>
        <dbReference type="Pfam" id="PF13614"/>
    </source>
</evidence>
<organism evidence="2 3">
    <name type="scientific">Larkinella rosea</name>
    <dbReference type="NCBI Taxonomy" id="2025312"/>
    <lineage>
        <taxon>Bacteria</taxon>
        <taxon>Pseudomonadati</taxon>
        <taxon>Bacteroidota</taxon>
        <taxon>Cytophagia</taxon>
        <taxon>Cytophagales</taxon>
        <taxon>Spirosomataceae</taxon>
        <taxon>Larkinella</taxon>
    </lineage>
</organism>
<dbReference type="SUPFAM" id="SSF52540">
    <property type="entry name" value="P-loop containing nucleoside triphosphate hydrolases"/>
    <property type="match status" value="1"/>
</dbReference>